<comment type="similarity">
    <text evidence="1">Belongs to the zinc-containing alcohol dehydrogenase family.</text>
</comment>
<keyword evidence="4 5" id="KW-0040">ANK repeat</keyword>
<dbReference type="InterPro" id="IPR011032">
    <property type="entry name" value="GroES-like_sf"/>
</dbReference>
<dbReference type="InterPro" id="IPR013154">
    <property type="entry name" value="ADH-like_N"/>
</dbReference>
<dbReference type="Gene3D" id="3.90.180.10">
    <property type="entry name" value="Medium-chain alcohol dehydrogenases, catalytic domain"/>
    <property type="match status" value="1"/>
</dbReference>
<gene>
    <name evidence="7" type="ORF">SCAR479_02310</name>
</gene>
<dbReference type="SUPFAM" id="SSF51735">
    <property type="entry name" value="NAD(P)-binding Rossmann-fold domains"/>
    <property type="match status" value="1"/>
</dbReference>
<dbReference type="Proteomes" id="UP001465668">
    <property type="component" value="Unassembled WGS sequence"/>
</dbReference>
<sequence length="1157" mass="125766">MSSSRAIYLGDGGDLSIREIKETYTPTGEQSLVSVKYSAVNPADLRHFYMGLHSSVAGYEYIGPVLATGPESPFKKGDIVFGVAKVGQKKPLAFGAHQDFMLVEPFMTDILPAPLAAREAEWPQFVSWPASVRTGIDALFNCMGFGFPGSARDKEGGKANHGWVVDGTDPRGKAILIWGASSSVGLTTLHFARIAGFSPIFVTASSHNHSTLLELGATACFDHRSPSVVADIRATVTASGKPLSNIFDAVTIGTGFAAPDSGVPLDFSKSSPAIAKQCLTPGIPMEDIQVCASLGVEFDPDWSFCLSFRTKQDAPLYHDRMAAVLEWFLEHVDEIGFRFPKVKIVNGAEEGIEMIKKVFEGKVSMEKVVIQHPILPYELLHIINEGLKDNGSSNLARTCRFLYAAINPILYSRIKDGSKLLLWAVEKRLPGTLEKLLLGGADPNKPHSGQRILEPELLRPTHQRQACFHSISHAHALQDYSMQLMLLDQARMARRPATEAYTRHTVLHLAAKTGQDWAVNMLLDHGAEINSMSRRFCTGSCQCQFMPPVPGQRNLGASPQAQLIEAGPVWTPLHLAICHHHLSTSKLLLSRGASFQGALCYWSMGFDSECEPKVTALHSSSGSGDLAAIDMILAHYQPDINICDGSERAPLKWAYRRDQIEAMRHLLRNGADVETAGASGRSLLVHACATGYFDEAICLLEHGADACSKESEHQVTALHYICGMGYSHSDQSVTPMAVSRYLDERLVVARALLQAGADANAKESQFGQVPLVSAAKGCHVGLVQLLLDRGANINAHGQGDETALVAACRPHSYVRVEDMKVVVQLLLDRGASVHEKPWFLGTALDALGTFQPLQLQKTTFRTMLAGMVRMLMEHGHNPDATSATSESPMARFFLQGHLACCKILADHGAKTPSPTDLRKMITYAVKWNDVGPMQFLLSLEGTSKVMATPARLFSALKSGADHVVEMLLDNGAPHAHVSKDGLTCLHHACGRHPLGINFHKKLLDAGANPNATTNKGLTPLKIAIKHGRLPLVQLLLERGADPDLTGPDESSPMMLASELGHIDILEALLCVSREAPRERWQHLIKLKSAGTDIDWQGVDQHPGPSPGNQAINVRQDEIECEASVPATPWVLKMAACEHVFLGQVPVLQQQPLDRSDT</sequence>
<dbReference type="SMART" id="SM00829">
    <property type="entry name" value="PKS_ER"/>
    <property type="match status" value="1"/>
</dbReference>
<dbReference type="SUPFAM" id="SSF48403">
    <property type="entry name" value="Ankyrin repeat"/>
    <property type="match status" value="3"/>
</dbReference>
<keyword evidence="8" id="KW-1185">Reference proteome</keyword>
<evidence type="ECO:0000259" key="6">
    <source>
        <dbReference type="SMART" id="SM00829"/>
    </source>
</evidence>
<keyword evidence="2" id="KW-0677">Repeat</keyword>
<dbReference type="SMART" id="SM00248">
    <property type="entry name" value="ANK"/>
    <property type="match status" value="14"/>
</dbReference>
<dbReference type="PROSITE" id="PS50297">
    <property type="entry name" value="ANK_REP_REGION"/>
    <property type="match status" value="4"/>
</dbReference>
<comment type="caution">
    <text evidence="7">The sequence shown here is derived from an EMBL/GenBank/DDBJ whole genome shotgun (WGS) entry which is preliminary data.</text>
</comment>
<feature type="repeat" description="ANK" evidence="5">
    <location>
        <begin position="646"/>
        <end position="678"/>
    </location>
</feature>
<protein>
    <submittedName>
        <fullName evidence="7">Ankyrin repeat-containing domain protein</fullName>
    </submittedName>
</protein>
<feature type="repeat" description="ANK" evidence="5">
    <location>
        <begin position="1015"/>
        <end position="1047"/>
    </location>
</feature>
<dbReference type="PANTHER" id="PTHR24198">
    <property type="entry name" value="ANKYRIN REPEAT AND PROTEIN KINASE DOMAIN-CONTAINING PROTEIN"/>
    <property type="match status" value="1"/>
</dbReference>
<organism evidence="7 8">
    <name type="scientific">Seiridium cardinale</name>
    <dbReference type="NCBI Taxonomy" id="138064"/>
    <lineage>
        <taxon>Eukaryota</taxon>
        <taxon>Fungi</taxon>
        <taxon>Dikarya</taxon>
        <taxon>Ascomycota</taxon>
        <taxon>Pezizomycotina</taxon>
        <taxon>Sordariomycetes</taxon>
        <taxon>Xylariomycetidae</taxon>
        <taxon>Amphisphaeriales</taxon>
        <taxon>Sporocadaceae</taxon>
        <taxon>Seiridium</taxon>
    </lineage>
</organism>
<evidence type="ECO:0000256" key="5">
    <source>
        <dbReference type="PROSITE-ProRule" id="PRU00023"/>
    </source>
</evidence>
<evidence type="ECO:0000256" key="2">
    <source>
        <dbReference type="ARBA" id="ARBA00022737"/>
    </source>
</evidence>
<dbReference type="InterPro" id="IPR036770">
    <property type="entry name" value="Ankyrin_rpt-contain_sf"/>
</dbReference>
<dbReference type="Pfam" id="PF08240">
    <property type="entry name" value="ADH_N"/>
    <property type="match status" value="1"/>
</dbReference>
<dbReference type="Pfam" id="PF00023">
    <property type="entry name" value="Ank"/>
    <property type="match status" value="1"/>
</dbReference>
<feature type="domain" description="Enoyl reductase (ER)" evidence="6">
    <location>
        <begin position="10"/>
        <end position="370"/>
    </location>
</feature>
<dbReference type="CDD" id="cd08249">
    <property type="entry name" value="enoyl_reductase_like"/>
    <property type="match status" value="1"/>
</dbReference>
<dbReference type="PROSITE" id="PS50088">
    <property type="entry name" value="ANK_REPEAT"/>
    <property type="match status" value="5"/>
</dbReference>
<dbReference type="InterPro" id="IPR047122">
    <property type="entry name" value="Trans-enoyl_RdTase-like"/>
</dbReference>
<feature type="repeat" description="ANK" evidence="5">
    <location>
        <begin position="502"/>
        <end position="534"/>
    </location>
</feature>
<dbReference type="Gene3D" id="3.40.50.720">
    <property type="entry name" value="NAD(P)-binding Rossmann-like Domain"/>
    <property type="match status" value="1"/>
</dbReference>
<dbReference type="SUPFAM" id="SSF50129">
    <property type="entry name" value="GroES-like"/>
    <property type="match status" value="1"/>
</dbReference>
<evidence type="ECO:0000313" key="7">
    <source>
        <dbReference type="EMBL" id="KAK9769066.1"/>
    </source>
</evidence>
<name>A0ABR2X5K5_9PEZI</name>
<evidence type="ECO:0000256" key="3">
    <source>
        <dbReference type="ARBA" id="ARBA00023002"/>
    </source>
</evidence>
<dbReference type="InterPro" id="IPR020843">
    <property type="entry name" value="ER"/>
</dbReference>
<reference evidence="7 8" key="1">
    <citation type="submission" date="2024-02" db="EMBL/GenBank/DDBJ databases">
        <title>First draft genome assembly of two strains of Seiridium cardinale.</title>
        <authorList>
            <person name="Emiliani G."/>
            <person name="Scali E."/>
        </authorList>
    </citation>
    <scope>NUCLEOTIDE SEQUENCE [LARGE SCALE GENOMIC DNA]</scope>
    <source>
        <strain evidence="7 8">BM-138-000479</strain>
    </source>
</reference>
<keyword evidence="3" id="KW-0560">Oxidoreductase</keyword>
<feature type="repeat" description="ANK" evidence="5">
    <location>
        <begin position="571"/>
        <end position="594"/>
    </location>
</feature>
<dbReference type="InterPro" id="IPR036291">
    <property type="entry name" value="NAD(P)-bd_dom_sf"/>
</dbReference>
<dbReference type="Pfam" id="PF12796">
    <property type="entry name" value="Ank_2"/>
    <property type="match status" value="2"/>
</dbReference>
<evidence type="ECO:0000256" key="1">
    <source>
        <dbReference type="ARBA" id="ARBA00008072"/>
    </source>
</evidence>
<dbReference type="InterPro" id="IPR002110">
    <property type="entry name" value="Ankyrin_rpt"/>
</dbReference>
<evidence type="ECO:0000313" key="8">
    <source>
        <dbReference type="Proteomes" id="UP001465668"/>
    </source>
</evidence>
<dbReference type="Gene3D" id="1.25.40.20">
    <property type="entry name" value="Ankyrin repeat-containing domain"/>
    <property type="match status" value="4"/>
</dbReference>
<evidence type="ECO:0000256" key="4">
    <source>
        <dbReference type="ARBA" id="ARBA00023043"/>
    </source>
</evidence>
<accession>A0ABR2X5K5</accession>
<dbReference type="EMBL" id="JARVKM010000251">
    <property type="protein sequence ID" value="KAK9769066.1"/>
    <property type="molecule type" value="Genomic_DNA"/>
</dbReference>
<dbReference type="PANTHER" id="PTHR24198:SF165">
    <property type="entry name" value="ANKYRIN REPEAT-CONTAINING PROTEIN-RELATED"/>
    <property type="match status" value="1"/>
</dbReference>
<proteinExistence type="inferred from homology"/>
<feature type="repeat" description="ANK" evidence="5">
    <location>
        <begin position="766"/>
        <end position="798"/>
    </location>
</feature>